<feature type="compositionally biased region" description="Basic and acidic residues" evidence="1">
    <location>
        <begin position="31"/>
        <end position="40"/>
    </location>
</feature>
<feature type="compositionally biased region" description="Basic and acidic residues" evidence="1">
    <location>
        <begin position="1"/>
        <end position="14"/>
    </location>
</feature>
<organism evidence="3 4">
    <name type="scientific">Talaromyces islandicus</name>
    <name type="common">Penicillium islandicum</name>
    <dbReference type="NCBI Taxonomy" id="28573"/>
    <lineage>
        <taxon>Eukaryota</taxon>
        <taxon>Fungi</taxon>
        <taxon>Dikarya</taxon>
        <taxon>Ascomycota</taxon>
        <taxon>Pezizomycotina</taxon>
        <taxon>Eurotiomycetes</taxon>
        <taxon>Eurotiomycetidae</taxon>
        <taxon>Eurotiales</taxon>
        <taxon>Trichocomaceae</taxon>
        <taxon>Talaromyces</taxon>
        <taxon>Talaromyces sect. Islandici</taxon>
    </lineage>
</organism>
<dbReference type="Proteomes" id="UP000054383">
    <property type="component" value="Unassembled WGS sequence"/>
</dbReference>
<accession>A0A0U1M5J5</accession>
<proteinExistence type="predicted"/>
<name>A0A0U1M5J5_TALIS</name>
<evidence type="ECO:0000256" key="1">
    <source>
        <dbReference type="SAM" id="MobiDB-lite"/>
    </source>
</evidence>
<protein>
    <recommendedName>
        <fullName evidence="2">BZIP domain-containing protein</fullName>
    </recommendedName>
</protein>
<feature type="region of interest" description="Disordered" evidence="1">
    <location>
        <begin position="1"/>
        <end position="42"/>
    </location>
</feature>
<dbReference type="GO" id="GO:0003700">
    <property type="term" value="F:DNA-binding transcription factor activity"/>
    <property type="evidence" value="ECO:0007669"/>
    <property type="project" value="InterPro"/>
</dbReference>
<evidence type="ECO:0000313" key="3">
    <source>
        <dbReference type="EMBL" id="CRG90662.1"/>
    </source>
</evidence>
<dbReference type="PROSITE" id="PS00036">
    <property type="entry name" value="BZIP_BASIC"/>
    <property type="match status" value="1"/>
</dbReference>
<dbReference type="AlphaFoldDB" id="A0A0U1M5J5"/>
<dbReference type="CDD" id="cd14686">
    <property type="entry name" value="bZIP"/>
    <property type="match status" value="1"/>
</dbReference>
<keyword evidence="4" id="KW-1185">Reference proteome</keyword>
<dbReference type="EMBL" id="CVMT01000008">
    <property type="protein sequence ID" value="CRG90662.1"/>
    <property type="molecule type" value="Genomic_DNA"/>
</dbReference>
<dbReference type="OMA" id="NRHTHIV"/>
<feature type="region of interest" description="Disordered" evidence="1">
    <location>
        <begin position="168"/>
        <end position="226"/>
    </location>
</feature>
<evidence type="ECO:0000313" key="4">
    <source>
        <dbReference type="Proteomes" id="UP000054383"/>
    </source>
</evidence>
<gene>
    <name evidence="3" type="ORF">PISL3812_07706</name>
</gene>
<sequence>MGPRTDPEAIERRRMQNRLAQRKRRLKRAQMAKDEKERQQRLRAAQAASQLTFINDAYIPTNPLTQARSSPAIGYKEQQPLPSPSLMEYPASYDEYFYSPAFPSPQSCYDSDSSPFFNNEYPSPSLSYAPSTPTMSLYTPSLDEDLSGNFDLDPSLFLESSTGQALDAFGLTPLPSTPSPRLQPERHRASSLPTQLTPPLPRSIPTSAPRQIERTSRPPLTSYMSSPYNIPTSNSIHYNNMNVHGNMNMNMNANDKFGHYFGAEQVQPNYQMYMGQGASVDGLPSGRIPLHYAMHSPTPTL</sequence>
<dbReference type="InterPro" id="IPR004827">
    <property type="entry name" value="bZIP"/>
</dbReference>
<dbReference type="OrthoDB" id="4454093at2759"/>
<reference evidence="3 4" key="1">
    <citation type="submission" date="2015-04" db="EMBL/GenBank/DDBJ databases">
        <authorList>
            <person name="Syromyatnikov M.Y."/>
            <person name="Popov V.N."/>
        </authorList>
    </citation>
    <scope>NUCLEOTIDE SEQUENCE [LARGE SCALE GENOMIC DNA]</scope>
    <source>
        <strain evidence="3">WF-38-12</strain>
    </source>
</reference>
<evidence type="ECO:0000259" key="2">
    <source>
        <dbReference type="PROSITE" id="PS00036"/>
    </source>
</evidence>
<dbReference type="STRING" id="28573.A0A0U1M5J5"/>
<feature type="domain" description="BZIP" evidence="2">
    <location>
        <begin position="12"/>
        <end position="27"/>
    </location>
</feature>
<feature type="compositionally biased region" description="Basic residues" evidence="1">
    <location>
        <begin position="20"/>
        <end position="30"/>
    </location>
</feature>